<keyword evidence="2" id="KW-0238">DNA-binding</keyword>
<name>A0A9X2K475_9ACTN</name>
<dbReference type="EMBL" id="JAMZEB010000002">
    <property type="protein sequence ID" value="MCP2356306.1"/>
    <property type="molecule type" value="Genomic_DNA"/>
</dbReference>
<proteinExistence type="predicted"/>
<dbReference type="GO" id="GO:0003677">
    <property type="term" value="F:DNA binding"/>
    <property type="evidence" value="ECO:0007669"/>
    <property type="project" value="UniProtKB-KW"/>
</dbReference>
<dbReference type="Proteomes" id="UP001139648">
    <property type="component" value="Unassembled WGS sequence"/>
</dbReference>
<evidence type="ECO:0000313" key="3">
    <source>
        <dbReference type="Proteomes" id="UP001139648"/>
    </source>
</evidence>
<keyword evidence="3" id="KW-1185">Reference proteome</keyword>
<evidence type="ECO:0000313" key="2">
    <source>
        <dbReference type="EMBL" id="MCP2356306.1"/>
    </source>
</evidence>
<evidence type="ECO:0000259" key="1">
    <source>
        <dbReference type="Pfam" id="PF13377"/>
    </source>
</evidence>
<accession>A0A9X2K475</accession>
<dbReference type="AlphaFoldDB" id="A0A9X2K475"/>
<reference evidence="2" key="1">
    <citation type="submission" date="2022-06" db="EMBL/GenBank/DDBJ databases">
        <title>Sequencing the genomes of 1000 actinobacteria strains.</title>
        <authorList>
            <person name="Klenk H.-P."/>
        </authorList>
    </citation>
    <scope>NUCLEOTIDE SEQUENCE</scope>
    <source>
        <strain evidence="2">DSM 46694</strain>
    </source>
</reference>
<protein>
    <submittedName>
        <fullName evidence="2">DNA-binding LacI/PurR family transcriptional regulator</fullName>
    </submittedName>
</protein>
<gene>
    <name evidence="2" type="ORF">HD597_003326</name>
</gene>
<comment type="caution">
    <text evidence="2">The sequence shown here is derived from an EMBL/GenBank/DDBJ whole genome shotgun (WGS) entry which is preliminary data.</text>
</comment>
<organism evidence="2 3">
    <name type="scientific">Nonomuraea thailandensis</name>
    <dbReference type="NCBI Taxonomy" id="1188745"/>
    <lineage>
        <taxon>Bacteria</taxon>
        <taxon>Bacillati</taxon>
        <taxon>Actinomycetota</taxon>
        <taxon>Actinomycetes</taxon>
        <taxon>Streptosporangiales</taxon>
        <taxon>Streptosporangiaceae</taxon>
        <taxon>Nonomuraea</taxon>
    </lineage>
</organism>
<dbReference type="Pfam" id="PF13377">
    <property type="entry name" value="Peripla_BP_3"/>
    <property type="match status" value="1"/>
</dbReference>
<sequence length="68" mass="7388">MSLAGVCTDETALAYARPITNVSPRPRAVSRQAMRLLFERLGGADGPSRLALVEPEDLVRRATTTLFT</sequence>
<dbReference type="InterPro" id="IPR046335">
    <property type="entry name" value="LacI/GalR-like_sensor"/>
</dbReference>
<feature type="domain" description="Transcriptional regulator LacI/GalR-like sensor" evidence="1">
    <location>
        <begin position="2"/>
        <end position="64"/>
    </location>
</feature>